<dbReference type="PRINTS" id="PR00344">
    <property type="entry name" value="BCTRLSENSOR"/>
</dbReference>
<dbReference type="STRING" id="649349.Lbys_2053"/>
<sequence length="460" mass="53420">MNNRYKLVGILSLVLLFLTQCYMTYYTYAWKEHDYFAALRPLVGNAYLSSLKGDLIYPGGAEVIHEFSDKHYTKLRDLYHEDTVAFRAYAKRVTDSLFFTLKEESTLDSFMQEIMSENMSDSTAQYRVSVSDFYIKVDGKDIILYSEPDYTQGIRIGGDLEDCNEANRFTTILVDNIDQCSCTVRFSLWVDSPARKQEILKDILPILFLSLFCIGVTVLLFLMTYRNWARQKKLAERKQDFVNSITHELNTPLTTIIVANRNLQNPNIGADIQQVNMLSEIIERNAQWLKSLFTRVLQSEAISSSSLHLRSYSLVQVLEQILKDFELMIHDRIQFKLTTFGEERTVLLDKFWFTSLIINLIENGIKHNHNELIQIHLIVRFSHESVQLEIKDNGVGMRSEDMDRIFDKFYRRNDAKEGLGLGLFYVKQCVDAHGWTIRVDSQMGEGSRFIISMPLSEERN</sequence>
<dbReference type="PANTHER" id="PTHR43547:SF2">
    <property type="entry name" value="HYBRID SIGNAL TRANSDUCTION HISTIDINE KINASE C"/>
    <property type="match status" value="1"/>
</dbReference>
<dbReference type="SMART" id="SM00387">
    <property type="entry name" value="HATPase_c"/>
    <property type="match status" value="1"/>
</dbReference>
<dbReference type="Proteomes" id="UP000007435">
    <property type="component" value="Chromosome"/>
</dbReference>
<dbReference type="SUPFAM" id="SSF47384">
    <property type="entry name" value="Homodimeric domain of signal transducing histidine kinase"/>
    <property type="match status" value="1"/>
</dbReference>
<dbReference type="SUPFAM" id="SSF55874">
    <property type="entry name" value="ATPase domain of HSP90 chaperone/DNA topoisomerase II/histidine kinase"/>
    <property type="match status" value="1"/>
</dbReference>
<dbReference type="RefSeq" id="WP_013408795.1">
    <property type="nucleotide sequence ID" value="NC_014655.1"/>
</dbReference>
<keyword evidence="3" id="KW-0597">Phosphoprotein</keyword>
<dbReference type="GO" id="GO:0000155">
    <property type="term" value="F:phosphorelay sensor kinase activity"/>
    <property type="evidence" value="ECO:0007669"/>
    <property type="project" value="InterPro"/>
</dbReference>
<evidence type="ECO:0000313" key="6">
    <source>
        <dbReference type="EMBL" id="ADQ17749.1"/>
    </source>
</evidence>
<evidence type="ECO:0000259" key="5">
    <source>
        <dbReference type="PROSITE" id="PS50109"/>
    </source>
</evidence>
<keyword evidence="6" id="KW-0808">Transferase</keyword>
<keyword evidence="7" id="KW-1185">Reference proteome</keyword>
<evidence type="ECO:0000256" key="1">
    <source>
        <dbReference type="ARBA" id="ARBA00000085"/>
    </source>
</evidence>
<organism evidence="6 7">
    <name type="scientific">Leadbetterella byssophila (strain DSM 17132 / JCM 16389 / KACC 11308 / NBRC 106382 / 4M15)</name>
    <dbReference type="NCBI Taxonomy" id="649349"/>
    <lineage>
        <taxon>Bacteria</taxon>
        <taxon>Pseudomonadati</taxon>
        <taxon>Bacteroidota</taxon>
        <taxon>Cytophagia</taxon>
        <taxon>Cytophagales</taxon>
        <taxon>Leadbetterellaceae</taxon>
        <taxon>Leadbetterella</taxon>
    </lineage>
</organism>
<dbReference type="InterPro" id="IPR004358">
    <property type="entry name" value="Sig_transdc_His_kin-like_C"/>
</dbReference>
<keyword evidence="4" id="KW-0472">Membrane</keyword>
<keyword evidence="6" id="KW-0418">Kinase</keyword>
<protein>
    <recommendedName>
        <fullName evidence="2">histidine kinase</fullName>
        <ecNumber evidence="2">2.7.13.3</ecNumber>
    </recommendedName>
</protein>
<accession>E4RT41</accession>
<dbReference type="EC" id="2.7.13.3" evidence="2"/>
<dbReference type="InterPro" id="IPR003594">
    <property type="entry name" value="HATPase_dom"/>
</dbReference>
<dbReference type="HOGENOM" id="CLU_026375_2_0_10"/>
<comment type="catalytic activity">
    <reaction evidence="1">
        <text>ATP + protein L-histidine = ADP + protein N-phospho-L-histidine.</text>
        <dbReference type="EC" id="2.7.13.3"/>
    </reaction>
</comment>
<dbReference type="InterPro" id="IPR036097">
    <property type="entry name" value="HisK_dim/P_sf"/>
</dbReference>
<gene>
    <name evidence="6" type="ordered locus">Lbys_2053</name>
</gene>
<dbReference type="Gene3D" id="3.30.565.10">
    <property type="entry name" value="Histidine kinase-like ATPase, C-terminal domain"/>
    <property type="match status" value="1"/>
</dbReference>
<keyword evidence="4" id="KW-0812">Transmembrane</keyword>
<evidence type="ECO:0000313" key="7">
    <source>
        <dbReference type="Proteomes" id="UP000007435"/>
    </source>
</evidence>
<dbReference type="Gene3D" id="1.10.287.130">
    <property type="match status" value="1"/>
</dbReference>
<reference evidence="6 7" key="2">
    <citation type="journal article" date="2011" name="Stand. Genomic Sci.">
        <title>Complete genome sequence of Leadbetterella byssophila type strain (4M15).</title>
        <authorList>
            <person name="Abt B."/>
            <person name="Teshima H."/>
            <person name="Lucas S."/>
            <person name="Lapidus A."/>
            <person name="Del Rio T.G."/>
            <person name="Nolan M."/>
            <person name="Tice H."/>
            <person name="Cheng J.F."/>
            <person name="Pitluck S."/>
            <person name="Liolios K."/>
            <person name="Pagani I."/>
            <person name="Ivanova N."/>
            <person name="Mavromatis K."/>
            <person name="Pati A."/>
            <person name="Tapia R."/>
            <person name="Han C."/>
            <person name="Goodwin L."/>
            <person name="Chen A."/>
            <person name="Palaniappan K."/>
            <person name="Land M."/>
            <person name="Hauser L."/>
            <person name="Chang Y.J."/>
            <person name="Jeffries C.D."/>
            <person name="Rohde M."/>
            <person name="Goker M."/>
            <person name="Tindall B.J."/>
            <person name="Detter J.C."/>
            <person name="Woyke T."/>
            <person name="Bristow J."/>
            <person name="Eisen J.A."/>
            <person name="Markowitz V."/>
            <person name="Hugenholtz P."/>
            <person name="Klenk H.P."/>
            <person name="Kyrpides N.C."/>
        </authorList>
    </citation>
    <scope>NUCLEOTIDE SEQUENCE [LARGE SCALE GENOMIC DNA]</scope>
    <source>
        <strain evidence="7">DSM 17132 / JCM 16389 / KACC 11308 / NBRC 106382 / 4M15</strain>
    </source>
</reference>
<feature type="transmembrane region" description="Helical" evidence="4">
    <location>
        <begin position="203"/>
        <end position="223"/>
    </location>
</feature>
<reference key="1">
    <citation type="submission" date="2010-11" db="EMBL/GenBank/DDBJ databases">
        <title>The complete genome of Leadbetterella byssophila DSM 17132.</title>
        <authorList>
            <consortium name="US DOE Joint Genome Institute (JGI-PGF)"/>
            <person name="Lucas S."/>
            <person name="Copeland A."/>
            <person name="Lapidus A."/>
            <person name="Glavina del Rio T."/>
            <person name="Dalin E."/>
            <person name="Tice H."/>
            <person name="Bruce D."/>
            <person name="Goodwin L."/>
            <person name="Pitluck S."/>
            <person name="Kyrpides N."/>
            <person name="Mavromatis K."/>
            <person name="Ivanova N."/>
            <person name="Teshima H."/>
            <person name="Brettin T."/>
            <person name="Detter J.C."/>
            <person name="Han C."/>
            <person name="Tapia R."/>
            <person name="Land M."/>
            <person name="Hauser L."/>
            <person name="Markowitz V."/>
            <person name="Cheng J.-F."/>
            <person name="Hugenholtz P."/>
            <person name="Woyke T."/>
            <person name="Wu D."/>
            <person name="Tindall B."/>
            <person name="Pomrenke H.G."/>
            <person name="Brambilla E."/>
            <person name="Klenk H.-P."/>
            <person name="Eisen J.A."/>
        </authorList>
    </citation>
    <scope>NUCLEOTIDE SEQUENCE [LARGE SCALE GENOMIC DNA]</scope>
    <source>
        <strain>DSM 17132</strain>
    </source>
</reference>
<dbReference type="SMART" id="SM00388">
    <property type="entry name" value="HisKA"/>
    <property type="match status" value="1"/>
</dbReference>
<evidence type="ECO:0000256" key="2">
    <source>
        <dbReference type="ARBA" id="ARBA00012438"/>
    </source>
</evidence>
<dbReference type="CDD" id="cd00075">
    <property type="entry name" value="HATPase"/>
    <property type="match status" value="1"/>
</dbReference>
<dbReference type="OrthoDB" id="1933776at2"/>
<dbReference type="Pfam" id="PF02518">
    <property type="entry name" value="HATPase_c"/>
    <property type="match status" value="1"/>
</dbReference>
<name>E4RT41_LEAB4</name>
<dbReference type="CDD" id="cd00082">
    <property type="entry name" value="HisKA"/>
    <property type="match status" value="1"/>
</dbReference>
<evidence type="ECO:0000256" key="4">
    <source>
        <dbReference type="SAM" id="Phobius"/>
    </source>
</evidence>
<dbReference type="AlphaFoldDB" id="E4RT41"/>
<proteinExistence type="predicted"/>
<dbReference type="InterPro" id="IPR036890">
    <property type="entry name" value="HATPase_C_sf"/>
</dbReference>
<dbReference type="EMBL" id="CP002305">
    <property type="protein sequence ID" value="ADQ17749.1"/>
    <property type="molecule type" value="Genomic_DNA"/>
</dbReference>
<dbReference type="KEGG" id="lby:Lbys_2053"/>
<dbReference type="Pfam" id="PF00512">
    <property type="entry name" value="HisKA"/>
    <property type="match status" value="1"/>
</dbReference>
<dbReference type="InterPro" id="IPR003661">
    <property type="entry name" value="HisK_dim/P_dom"/>
</dbReference>
<feature type="domain" description="Histidine kinase" evidence="5">
    <location>
        <begin position="244"/>
        <end position="457"/>
    </location>
</feature>
<dbReference type="PROSITE" id="PS50109">
    <property type="entry name" value="HIS_KIN"/>
    <property type="match status" value="1"/>
</dbReference>
<keyword evidence="4" id="KW-1133">Transmembrane helix</keyword>
<dbReference type="PANTHER" id="PTHR43547">
    <property type="entry name" value="TWO-COMPONENT HISTIDINE KINASE"/>
    <property type="match status" value="1"/>
</dbReference>
<dbReference type="InterPro" id="IPR005467">
    <property type="entry name" value="His_kinase_dom"/>
</dbReference>
<dbReference type="eggNOG" id="COG2205">
    <property type="taxonomic scope" value="Bacteria"/>
</dbReference>
<evidence type="ECO:0000256" key="3">
    <source>
        <dbReference type="ARBA" id="ARBA00022553"/>
    </source>
</evidence>